<proteinExistence type="inferred from homology"/>
<dbReference type="NCBIfam" id="NF004283">
    <property type="entry name" value="PRK05692.1"/>
    <property type="match status" value="1"/>
</dbReference>
<dbReference type="GO" id="GO:0046872">
    <property type="term" value="F:metal ion binding"/>
    <property type="evidence" value="ECO:0007669"/>
    <property type="project" value="UniProtKB-KW"/>
</dbReference>
<evidence type="ECO:0000313" key="5">
    <source>
        <dbReference type="EMBL" id="RKD76198.1"/>
    </source>
</evidence>
<feature type="domain" description="Pyruvate carboxyltransferase" evidence="4">
    <location>
        <begin position="2"/>
        <end position="269"/>
    </location>
</feature>
<comment type="caution">
    <text evidence="5">The sequence shown here is derived from an EMBL/GenBank/DDBJ whole genome shotgun (WGS) entry which is preliminary data.</text>
</comment>
<keyword evidence="3 5" id="KW-0456">Lyase</keyword>
<evidence type="ECO:0000313" key="6">
    <source>
        <dbReference type="Proteomes" id="UP000285120"/>
    </source>
</evidence>
<protein>
    <submittedName>
        <fullName evidence="5">Hydroxymethylglutaryl-CoA lyase</fullName>
    </submittedName>
</protein>
<accession>A0A419V8B7</accession>
<dbReference type="GO" id="GO:0004419">
    <property type="term" value="F:hydroxymethylglutaryl-CoA lyase activity"/>
    <property type="evidence" value="ECO:0007669"/>
    <property type="project" value="TreeGrafter"/>
</dbReference>
<keyword evidence="6" id="KW-1185">Reference proteome</keyword>
<evidence type="ECO:0000256" key="1">
    <source>
        <dbReference type="ARBA" id="ARBA00009405"/>
    </source>
</evidence>
<comment type="similarity">
    <text evidence="1">Belongs to the HMG-CoA lyase family.</text>
</comment>
<dbReference type="PANTHER" id="PTHR42738:SF7">
    <property type="entry name" value="HYDROXYMETHYLGLUTARYL-COA LYASE"/>
    <property type="match status" value="1"/>
</dbReference>
<dbReference type="EMBL" id="RAPK01000006">
    <property type="protein sequence ID" value="RKD76198.1"/>
    <property type="molecule type" value="Genomic_DNA"/>
</dbReference>
<dbReference type="Proteomes" id="UP000285120">
    <property type="component" value="Unassembled WGS sequence"/>
</dbReference>
<dbReference type="Gene3D" id="3.20.20.70">
    <property type="entry name" value="Aldolase class I"/>
    <property type="match status" value="1"/>
</dbReference>
<evidence type="ECO:0000259" key="4">
    <source>
        <dbReference type="PROSITE" id="PS50991"/>
    </source>
</evidence>
<gene>
    <name evidence="5" type="ORF">ATL39_0411</name>
</gene>
<dbReference type="OrthoDB" id="9784013at2"/>
<dbReference type="InterPro" id="IPR000891">
    <property type="entry name" value="PYR_CT"/>
</dbReference>
<evidence type="ECO:0000256" key="3">
    <source>
        <dbReference type="ARBA" id="ARBA00023239"/>
    </source>
</evidence>
<dbReference type="InterPro" id="IPR013785">
    <property type="entry name" value="Aldolase_TIM"/>
</dbReference>
<dbReference type="PANTHER" id="PTHR42738">
    <property type="entry name" value="HYDROXYMETHYLGLUTARYL-COA LYASE"/>
    <property type="match status" value="1"/>
</dbReference>
<dbReference type="CDD" id="cd07938">
    <property type="entry name" value="DRE_TIM_HMGL"/>
    <property type="match status" value="1"/>
</dbReference>
<dbReference type="RefSeq" id="WP_120191611.1">
    <property type="nucleotide sequence ID" value="NZ_RAPK01000006.1"/>
</dbReference>
<sequence>MIELCEVGPRDGIQNEKVLLTTGQKVEMIERAIGAGVRKVEAVSFVNPKVVPQMADAEIVVDQLEKREGTEIAGLVLSASGIDRALSTSIDRLHATLAVSDTFNKKNARRTTKEGIQELTHALKEAKGERPFTAVLATSFGCPYEGEVTEKQVIQAAQAFVKAGADSVVLADTTGMANPISVKERVASVQKAVGEDIQLGLHFHNTRGLGLANVFAGYEAGIIRFDASVGGLGGCPFAPNAVGNVSSEDMIHMFEEMGVPTGVDLDKMIDLARQIEYWMGKPLDGMVMKAGKTSELAKA</sequence>
<dbReference type="AlphaFoldDB" id="A0A419V8B7"/>
<dbReference type="Pfam" id="PF00682">
    <property type="entry name" value="HMGL-like"/>
    <property type="match status" value="1"/>
</dbReference>
<evidence type="ECO:0000256" key="2">
    <source>
        <dbReference type="ARBA" id="ARBA00022723"/>
    </source>
</evidence>
<keyword evidence="2" id="KW-0479">Metal-binding</keyword>
<dbReference type="PROSITE" id="PS50991">
    <property type="entry name" value="PYR_CT"/>
    <property type="match status" value="1"/>
</dbReference>
<name>A0A419V8B7_9BACL</name>
<dbReference type="GO" id="GO:0006552">
    <property type="term" value="P:L-leucine catabolic process"/>
    <property type="evidence" value="ECO:0007669"/>
    <property type="project" value="TreeGrafter"/>
</dbReference>
<reference evidence="5 6" key="1">
    <citation type="submission" date="2018-09" db="EMBL/GenBank/DDBJ databases">
        <title>Genomic Encyclopedia of Archaeal and Bacterial Type Strains, Phase II (KMG-II): from individual species to whole genera.</title>
        <authorList>
            <person name="Goeker M."/>
        </authorList>
    </citation>
    <scope>NUCLEOTIDE SEQUENCE [LARGE SCALE GENOMIC DNA]</scope>
    <source>
        <strain evidence="5 6">DSM 17008</strain>
    </source>
</reference>
<organism evidence="5 6">
    <name type="scientific">Sinobaca qinghaiensis</name>
    <dbReference type="NCBI Taxonomy" id="342944"/>
    <lineage>
        <taxon>Bacteria</taxon>
        <taxon>Bacillati</taxon>
        <taxon>Bacillota</taxon>
        <taxon>Bacilli</taxon>
        <taxon>Bacillales</taxon>
        <taxon>Sporolactobacillaceae</taxon>
        <taxon>Sinobaca</taxon>
    </lineage>
</organism>
<dbReference type="SUPFAM" id="SSF51569">
    <property type="entry name" value="Aldolase"/>
    <property type="match status" value="1"/>
</dbReference>
<dbReference type="GO" id="GO:0046951">
    <property type="term" value="P:ketone body biosynthetic process"/>
    <property type="evidence" value="ECO:0007669"/>
    <property type="project" value="TreeGrafter"/>
</dbReference>
<dbReference type="InterPro" id="IPR043594">
    <property type="entry name" value="HMGL"/>
</dbReference>